<gene>
    <name evidence="1" type="ORF">G7066_13205</name>
</gene>
<proteinExistence type="predicted"/>
<name>A0ABX6JY83_9MICO</name>
<dbReference type="Proteomes" id="UP000503441">
    <property type="component" value="Chromosome"/>
</dbReference>
<dbReference type="Pfam" id="PF13692">
    <property type="entry name" value="Glyco_trans_1_4"/>
    <property type="match status" value="1"/>
</dbReference>
<dbReference type="PANTHER" id="PTHR12526:SF638">
    <property type="entry name" value="SPORE COAT PROTEIN SA"/>
    <property type="match status" value="1"/>
</dbReference>
<dbReference type="RefSeq" id="WP_166331528.1">
    <property type="nucleotide sequence ID" value="NZ_CP049933.1"/>
</dbReference>
<evidence type="ECO:0000313" key="2">
    <source>
        <dbReference type="Proteomes" id="UP000503441"/>
    </source>
</evidence>
<dbReference type="PANTHER" id="PTHR12526">
    <property type="entry name" value="GLYCOSYLTRANSFERASE"/>
    <property type="match status" value="1"/>
</dbReference>
<keyword evidence="2" id="KW-1185">Reference proteome</keyword>
<protein>
    <submittedName>
        <fullName evidence="1">Glycosyltransferase</fullName>
    </submittedName>
</protein>
<evidence type="ECO:0000313" key="1">
    <source>
        <dbReference type="EMBL" id="QIM19285.1"/>
    </source>
</evidence>
<sequence>MVNVLRESGASELAAAGRITLDGPTSHPNEVLARSSALVISSLYGETSPLVGAEAAGNGVPVITSDIGNCRQFVDDPRFAVPAGDRVALAAAMLNYARMSDAERRALSQSARKRAEKMYSPERVAQSYRAEFAELVSQ</sequence>
<dbReference type="EMBL" id="CP049933">
    <property type="protein sequence ID" value="QIM19285.1"/>
    <property type="molecule type" value="Genomic_DNA"/>
</dbReference>
<reference evidence="1 2" key="1">
    <citation type="submission" date="2020-03" db="EMBL/GenBank/DDBJ databases">
        <title>Leucobacter sp. nov., isolated from beetles.</title>
        <authorList>
            <person name="Hyun D.-W."/>
            <person name="Bae J.-W."/>
        </authorList>
    </citation>
    <scope>NUCLEOTIDE SEQUENCE [LARGE SCALE GENOMIC DNA]</scope>
    <source>
        <strain evidence="1 2">HDW9A</strain>
    </source>
</reference>
<dbReference type="SUPFAM" id="SSF53756">
    <property type="entry name" value="UDP-Glycosyltransferase/glycogen phosphorylase"/>
    <property type="match status" value="1"/>
</dbReference>
<organism evidence="1 2">
    <name type="scientific">Leucobacter coleopterorum</name>
    <dbReference type="NCBI Taxonomy" id="2714933"/>
    <lineage>
        <taxon>Bacteria</taxon>
        <taxon>Bacillati</taxon>
        <taxon>Actinomycetota</taxon>
        <taxon>Actinomycetes</taxon>
        <taxon>Micrococcales</taxon>
        <taxon>Microbacteriaceae</taxon>
        <taxon>Leucobacter</taxon>
    </lineage>
</organism>
<dbReference type="Gene3D" id="3.40.50.2000">
    <property type="entry name" value="Glycogen Phosphorylase B"/>
    <property type="match status" value="2"/>
</dbReference>
<accession>A0ABX6JY83</accession>